<name>A0A2L0FA35_SORCE</name>
<gene>
    <name evidence="1" type="ORF">SOCE26_099680</name>
</gene>
<accession>A0A2L0FA35</accession>
<dbReference type="Proteomes" id="UP000238348">
    <property type="component" value="Chromosome"/>
</dbReference>
<evidence type="ECO:0000313" key="2">
    <source>
        <dbReference type="Proteomes" id="UP000238348"/>
    </source>
</evidence>
<protein>
    <submittedName>
        <fullName evidence="1">Uncharacterized protein</fullName>
    </submittedName>
</protein>
<dbReference type="AlphaFoldDB" id="A0A2L0FA35"/>
<evidence type="ECO:0000313" key="1">
    <source>
        <dbReference type="EMBL" id="AUX48434.1"/>
    </source>
</evidence>
<sequence>MPIAGTEAYSPSAPWVLLEDGRLARL</sequence>
<proteinExistence type="predicted"/>
<organism evidence="1 2">
    <name type="scientific">Sorangium cellulosum</name>
    <name type="common">Polyangium cellulosum</name>
    <dbReference type="NCBI Taxonomy" id="56"/>
    <lineage>
        <taxon>Bacteria</taxon>
        <taxon>Pseudomonadati</taxon>
        <taxon>Myxococcota</taxon>
        <taxon>Polyangia</taxon>
        <taxon>Polyangiales</taxon>
        <taxon>Polyangiaceae</taxon>
        <taxon>Sorangium</taxon>
    </lineage>
</organism>
<reference evidence="1 2" key="1">
    <citation type="submission" date="2015-09" db="EMBL/GenBank/DDBJ databases">
        <title>Sorangium comparison.</title>
        <authorList>
            <person name="Zaburannyi N."/>
            <person name="Bunk B."/>
            <person name="Overmann J."/>
            <person name="Mueller R."/>
        </authorList>
    </citation>
    <scope>NUCLEOTIDE SEQUENCE [LARGE SCALE GENOMIC DNA]</scope>
    <source>
        <strain evidence="1 2">So ce26</strain>
    </source>
</reference>
<dbReference type="EMBL" id="CP012673">
    <property type="protein sequence ID" value="AUX48434.1"/>
    <property type="molecule type" value="Genomic_DNA"/>
</dbReference>